<dbReference type="WBParaSite" id="nRc.2.0.1.t01905-RA">
    <property type="protein sequence ID" value="nRc.2.0.1.t01905-RA"/>
    <property type="gene ID" value="nRc.2.0.1.g01905"/>
</dbReference>
<reference evidence="3" key="1">
    <citation type="submission" date="2022-11" db="UniProtKB">
        <authorList>
            <consortium name="WormBaseParasite"/>
        </authorList>
    </citation>
    <scope>IDENTIFICATION</scope>
</reference>
<dbReference type="AlphaFoldDB" id="A0A915HKC2"/>
<proteinExistence type="predicted"/>
<name>A0A915HKC2_ROMCU</name>
<protein>
    <submittedName>
        <fullName evidence="3">Uncharacterized protein</fullName>
    </submittedName>
</protein>
<organism evidence="2 3">
    <name type="scientific">Romanomermis culicivorax</name>
    <name type="common">Nematode worm</name>
    <dbReference type="NCBI Taxonomy" id="13658"/>
    <lineage>
        <taxon>Eukaryota</taxon>
        <taxon>Metazoa</taxon>
        <taxon>Ecdysozoa</taxon>
        <taxon>Nematoda</taxon>
        <taxon>Enoplea</taxon>
        <taxon>Dorylaimia</taxon>
        <taxon>Mermithida</taxon>
        <taxon>Mermithoidea</taxon>
        <taxon>Mermithidae</taxon>
        <taxon>Romanomermis</taxon>
    </lineage>
</organism>
<accession>A0A915HKC2</accession>
<evidence type="ECO:0000256" key="1">
    <source>
        <dbReference type="SAM" id="MobiDB-lite"/>
    </source>
</evidence>
<evidence type="ECO:0000313" key="3">
    <source>
        <dbReference type="WBParaSite" id="nRc.2.0.1.t01905-RA"/>
    </source>
</evidence>
<sequence length="168" mass="19652">MPTQNGSMSGSPRQLNQLGRPAIDVFMNNTTRCRVWSSWQSGDRIYTIGKIKLGCCMIHHRNFHSGTVEITRGSLRTNRPSCNKKKDEPTCERSESRLPEGKTGLRLEKRSQKDFEKIIERNLYFRHIRDVNINKQYNIENLSTIFLYYILLQLPMTDLFTIRLLAKE</sequence>
<keyword evidence="2" id="KW-1185">Reference proteome</keyword>
<feature type="compositionally biased region" description="Basic and acidic residues" evidence="1">
    <location>
        <begin position="84"/>
        <end position="100"/>
    </location>
</feature>
<feature type="region of interest" description="Disordered" evidence="1">
    <location>
        <begin position="79"/>
        <end position="100"/>
    </location>
</feature>
<dbReference type="Proteomes" id="UP000887565">
    <property type="component" value="Unplaced"/>
</dbReference>
<evidence type="ECO:0000313" key="2">
    <source>
        <dbReference type="Proteomes" id="UP000887565"/>
    </source>
</evidence>